<keyword evidence="9" id="KW-1185">Reference proteome</keyword>
<keyword evidence="2 7" id="KW-0732">Signal</keyword>
<keyword evidence="5 8" id="KW-0449">Lipoprotein</keyword>
<dbReference type="Proteomes" id="UP001185779">
    <property type="component" value="Unassembled WGS sequence"/>
</dbReference>
<feature type="compositionally biased region" description="Low complexity" evidence="6">
    <location>
        <begin position="40"/>
        <end position="60"/>
    </location>
</feature>
<dbReference type="PROSITE" id="PS51257">
    <property type="entry name" value="PROKAR_LIPOPROTEIN"/>
    <property type="match status" value="1"/>
</dbReference>
<evidence type="ECO:0000313" key="8">
    <source>
        <dbReference type="EMBL" id="MDV6308514.1"/>
    </source>
</evidence>
<keyword evidence="3" id="KW-0472">Membrane</keyword>
<proteinExistence type="predicted"/>
<comment type="caution">
    <text evidence="8">The sequence shown here is derived from an EMBL/GenBank/DDBJ whole genome shotgun (WGS) entry which is preliminary data.</text>
</comment>
<dbReference type="EMBL" id="JAWLKI010000015">
    <property type="protein sequence ID" value="MDV6308514.1"/>
    <property type="molecule type" value="Genomic_DNA"/>
</dbReference>
<organism evidence="8 9">
    <name type="scientific">Gordonia amicalis</name>
    <dbReference type="NCBI Taxonomy" id="89053"/>
    <lineage>
        <taxon>Bacteria</taxon>
        <taxon>Bacillati</taxon>
        <taxon>Actinomycetota</taxon>
        <taxon>Actinomycetes</taxon>
        <taxon>Mycobacteriales</taxon>
        <taxon>Gordoniaceae</taxon>
        <taxon>Gordonia</taxon>
    </lineage>
</organism>
<dbReference type="Pfam" id="PF14041">
    <property type="entry name" value="Lipoprotein_21"/>
    <property type="match status" value="1"/>
</dbReference>
<evidence type="ECO:0000256" key="4">
    <source>
        <dbReference type="ARBA" id="ARBA00023139"/>
    </source>
</evidence>
<evidence type="ECO:0000256" key="2">
    <source>
        <dbReference type="ARBA" id="ARBA00022729"/>
    </source>
</evidence>
<feature type="compositionally biased region" description="Polar residues" evidence="6">
    <location>
        <begin position="61"/>
        <end position="70"/>
    </location>
</feature>
<evidence type="ECO:0000256" key="1">
    <source>
        <dbReference type="ARBA" id="ARBA00022475"/>
    </source>
</evidence>
<name>A0ABU4DFJ2_9ACTN</name>
<dbReference type="RefSeq" id="WP_269550896.1">
    <property type="nucleotide sequence ID" value="NZ_JAPWID010000038.1"/>
</dbReference>
<evidence type="ECO:0000256" key="3">
    <source>
        <dbReference type="ARBA" id="ARBA00023136"/>
    </source>
</evidence>
<sequence>MRQHNHPHQRKQGKTRTLLITNLIVALSITACATNEPTIRTDTNKTRTTTTTTTKTQATQEKSSQKNCGPTATEALQQALPKIKPTQYEWDTQNIDTTLYDPCAELSLINVKIISPMGSSPVAHLFYNHGNYIGETANNQSPWATWTRTNNSTITGNFQYLTGATGESNAYPQGRTTATFHWNGTTIEITGELPPNNTKAKTTPKNPNNAIPITTPAIYTPSGNIYCELKTQGGCGVLTLRMNGEGWTWHPFAQDTILPATKRQDAPQYAQNQATTLQYGNTYTQNGWQATSTTKGLTVSNTKTGQTIFLSKEGITTN</sequence>
<evidence type="ECO:0000256" key="5">
    <source>
        <dbReference type="ARBA" id="ARBA00023288"/>
    </source>
</evidence>
<reference evidence="8 9" key="1">
    <citation type="submission" date="2023-10" db="EMBL/GenBank/DDBJ databases">
        <title>Development of a sustainable strategy for remediation of hydrocarbon-contaminated territories based on the waste exchange concept.</title>
        <authorList>
            <person name="Krivoruchko A."/>
        </authorList>
    </citation>
    <scope>NUCLEOTIDE SEQUENCE [LARGE SCALE GENOMIC DNA]</scope>
    <source>
        <strain evidence="8 9">IEGM 1266</strain>
    </source>
</reference>
<feature type="signal peptide" evidence="7">
    <location>
        <begin position="1"/>
        <end position="33"/>
    </location>
</feature>
<evidence type="ECO:0000256" key="7">
    <source>
        <dbReference type="SAM" id="SignalP"/>
    </source>
</evidence>
<dbReference type="InterPro" id="IPR025971">
    <property type="entry name" value="LppP/LprE"/>
</dbReference>
<feature type="region of interest" description="Disordered" evidence="6">
    <location>
        <begin position="40"/>
        <end position="70"/>
    </location>
</feature>
<evidence type="ECO:0000256" key="6">
    <source>
        <dbReference type="SAM" id="MobiDB-lite"/>
    </source>
</evidence>
<keyword evidence="1" id="KW-1003">Cell membrane</keyword>
<keyword evidence="4" id="KW-0564">Palmitate</keyword>
<accession>A0ABU4DFJ2</accession>
<protein>
    <submittedName>
        <fullName evidence="8">LppP/LprE family lipoprotein</fullName>
    </submittedName>
</protein>
<gene>
    <name evidence="8" type="ORF">R3P94_14545</name>
</gene>
<feature type="chain" id="PRO_5046786308" evidence="7">
    <location>
        <begin position="34"/>
        <end position="318"/>
    </location>
</feature>
<evidence type="ECO:0000313" key="9">
    <source>
        <dbReference type="Proteomes" id="UP001185779"/>
    </source>
</evidence>